<keyword evidence="3" id="KW-1185">Reference proteome</keyword>
<organism evidence="2 3">
    <name type="scientific">Amycolatopsis minnesotensis</name>
    <dbReference type="NCBI Taxonomy" id="337894"/>
    <lineage>
        <taxon>Bacteria</taxon>
        <taxon>Bacillati</taxon>
        <taxon>Actinomycetota</taxon>
        <taxon>Actinomycetes</taxon>
        <taxon>Pseudonocardiales</taxon>
        <taxon>Pseudonocardiaceae</taxon>
        <taxon>Amycolatopsis</taxon>
    </lineage>
</organism>
<feature type="region of interest" description="Disordered" evidence="1">
    <location>
        <begin position="57"/>
        <end position="80"/>
    </location>
</feature>
<evidence type="ECO:0000256" key="1">
    <source>
        <dbReference type="SAM" id="MobiDB-lite"/>
    </source>
</evidence>
<proteinExistence type="predicted"/>
<comment type="caution">
    <text evidence="2">The sequence shown here is derived from an EMBL/GenBank/DDBJ whole genome shotgun (WGS) entry which is preliminary data.</text>
</comment>
<gene>
    <name evidence="2" type="ORF">GCM10009754_57420</name>
</gene>
<evidence type="ECO:0000313" key="2">
    <source>
        <dbReference type="EMBL" id="GAA1974763.1"/>
    </source>
</evidence>
<sequence length="80" mass="8455">MNDATASLLEALGAVNQRVPDVIRALAIGDMLPLKQHQFAGLLIQLGELLHRHADSRLPATDGGRQVASEGDLLSAEDDG</sequence>
<dbReference type="Proteomes" id="UP001501116">
    <property type="component" value="Unassembled WGS sequence"/>
</dbReference>
<reference evidence="2 3" key="1">
    <citation type="journal article" date="2019" name="Int. J. Syst. Evol. Microbiol.">
        <title>The Global Catalogue of Microorganisms (GCM) 10K type strain sequencing project: providing services to taxonomists for standard genome sequencing and annotation.</title>
        <authorList>
            <consortium name="The Broad Institute Genomics Platform"/>
            <consortium name="The Broad Institute Genome Sequencing Center for Infectious Disease"/>
            <person name="Wu L."/>
            <person name="Ma J."/>
        </authorList>
    </citation>
    <scope>NUCLEOTIDE SEQUENCE [LARGE SCALE GENOMIC DNA]</scope>
    <source>
        <strain evidence="2 3">JCM 14545</strain>
    </source>
</reference>
<name>A0ABN2RU00_9PSEU</name>
<protein>
    <submittedName>
        <fullName evidence="2">Uncharacterized protein</fullName>
    </submittedName>
</protein>
<accession>A0ABN2RU00</accession>
<dbReference type="EMBL" id="BAAANN010000025">
    <property type="protein sequence ID" value="GAA1974763.1"/>
    <property type="molecule type" value="Genomic_DNA"/>
</dbReference>
<dbReference type="RefSeq" id="WP_344425570.1">
    <property type="nucleotide sequence ID" value="NZ_BAAANN010000025.1"/>
</dbReference>
<evidence type="ECO:0000313" key="3">
    <source>
        <dbReference type="Proteomes" id="UP001501116"/>
    </source>
</evidence>